<evidence type="ECO:0000256" key="4">
    <source>
        <dbReference type="ARBA" id="ARBA00022692"/>
    </source>
</evidence>
<name>A0A2Z4G996_9BACT</name>
<keyword evidence="9" id="KW-0998">Cell outer membrane</keyword>
<dbReference type="InterPro" id="IPR039426">
    <property type="entry name" value="TonB-dep_rcpt-like"/>
</dbReference>
<dbReference type="PANTHER" id="PTHR30069:SF29">
    <property type="entry name" value="HEMOGLOBIN AND HEMOGLOBIN-HAPTOGLOBIN-BINDING PROTEIN 1-RELATED"/>
    <property type="match status" value="1"/>
</dbReference>
<dbReference type="SUPFAM" id="SSF49464">
    <property type="entry name" value="Carboxypeptidase regulatory domain-like"/>
    <property type="match status" value="1"/>
</dbReference>
<dbReference type="AlphaFoldDB" id="A0A2Z4G996"/>
<dbReference type="Proteomes" id="UP000249873">
    <property type="component" value="Chromosome"/>
</dbReference>
<keyword evidence="12" id="KW-1185">Reference proteome</keyword>
<protein>
    <submittedName>
        <fullName evidence="11">TonB-dependent receptor</fullName>
    </submittedName>
</protein>
<dbReference type="InterPro" id="IPR000531">
    <property type="entry name" value="Beta-barrel_TonB"/>
</dbReference>
<evidence type="ECO:0000256" key="3">
    <source>
        <dbReference type="ARBA" id="ARBA00022452"/>
    </source>
</evidence>
<evidence type="ECO:0000256" key="7">
    <source>
        <dbReference type="ARBA" id="ARBA00023136"/>
    </source>
</evidence>
<dbReference type="InterPro" id="IPR037066">
    <property type="entry name" value="Plug_dom_sf"/>
</dbReference>
<dbReference type="InterPro" id="IPR008969">
    <property type="entry name" value="CarboxyPept-like_regulatory"/>
</dbReference>
<dbReference type="GO" id="GO:0009279">
    <property type="term" value="C:cell outer membrane"/>
    <property type="evidence" value="ECO:0007669"/>
    <property type="project" value="UniProtKB-SubCell"/>
</dbReference>
<evidence type="ECO:0000256" key="9">
    <source>
        <dbReference type="ARBA" id="ARBA00023237"/>
    </source>
</evidence>
<keyword evidence="7" id="KW-0472">Membrane</keyword>
<dbReference type="Pfam" id="PF00593">
    <property type="entry name" value="TonB_dep_Rec_b-barrel"/>
    <property type="match status" value="1"/>
</dbReference>
<evidence type="ECO:0000256" key="1">
    <source>
        <dbReference type="ARBA" id="ARBA00004571"/>
    </source>
</evidence>
<gene>
    <name evidence="11" type="ORF">DJ013_05515</name>
</gene>
<accession>A0A2Z4G996</accession>
<keyword evidence="8 11" id="KW-0675">Receptor</keyword>
<feature type="domain" description="TonB-dependent receptor-like beta-barrel" evidence="10">
    <location>
        <begin position="326"/>
        <end position="750"/>
    </location>
</feature>
<dbReference type="GO" id="GO:0015344">
    <property type="term" value="F:siderophore uptake transmembrane transporter activity"/>
    <property type="evidence" value="ECO:0007669"/>
    <property type="project" value="TreeGrafter"/>
</dbReference>
<sequence length="800" mass="90246">MKISYLSLLLFLICFKSLGQKEMLKLNIQVIDSVTNTPLENANISIKPCSCGGMSDAEGLFSISLPAKSYQVSTSYIGFKENRQTLVLGKNTFVKVFLNEDQGNLSEIIVKAKKDNLESPQMGLLALKASELKKIPAALGEFDVLRSITLMAGVNNSGEVSNGVSIRGGTLDQTLLLYEYAPVFNPTHLFGLFSVFTPDALASVDIFKANIPAKYGGRSTSVVDIKVKNPLVDKFKLSGGIGLVSSRLTVETPLIKDKLMVIAGVRAGLTDFLLPIFSKDLKNIKANFYDGTIKLMYLPTRKDQLSFTGFYSKDFYQIDLITKIKGFTSEINQYDFETNNGTLKWLHNFNDKTSLKTVLVRSYYTPKNIIPELESSNKIEYQSKINYSSLTTEISQYVSQKFDFYSGVQLNKYKINPGDLNPGTATNVLPISLLEENSYELSAYSNFNWNPSSHLSFAAGFRYNQFLFQGPYVLNIYDETGNVILDSEFIKKGEKVKSYNNLEPRFGASLKINKTTSIKASYSKANQYLQNIYNSTTPLPTSRWKTSDSFIKPQSSDSFGIGVFKNINDGAIDLSLEGYYRNSKNNLTYKPGADFFLAESVEQSLQQIKGKAYGVELSFKKNGGKVNGWLNYTWSRSLLRSDGDELANRINNNNWFNSDFDRPHVLNANIFIKSNSYNTISFNFTGQTGRPYTIPNGIFQLKNVDVPIFLERNNSRLPTYHRLDFSWKIENNKKENPRWLGDWTFTVYNVYGRKNAYSKFYTQRSGNLDKDYFGGFALGSYQLSISRSPVFALTYNFTFH</sequence>
<keyword evidence="5" id="KW-0732">Signal</keyword>
<dbReference type="GO" id="GO:0044718">
    <property type="term" value="P:siderophore transmembrane transport"/>
    <property type="evidence" value="ECO:0007669"/>
    <property type="project" value="TreeGrafter"/>
</dbReference>
<keyword evidence="3" id="KW-1134">Transmembrane beta strand</keyword>
<organism evidence="11 12">
    <name type="scientific">Arcticibacterium luteifluviistationis</name>
    <dbReference type="NCBI Taxonomy" id="1784714"/>
    <lineage>
        <taxon>Bacteria</taxon>
        <taxon>Pseudomonadati</taxon>
        <taxon>Bacteroidota</taxon>
        <taxon>Cytophagia</taxon>
        <taxon>Cytophagales</taxon>
        <taxon>Leadbetterellaceae</taxon>
        <taxon>Arcticibacterium</taxon>
    </lineage>
</organism>
<dbReference type="EMBL" id="CP029480">
    <property type="protein sequence ID" value="AWV97650.1"/>
    <property type="molecule type" value="Genomic_DNA"/>
</dbReference>
<evidence type="ECO:0000313" key="11">
    <source>
        <dbReference type="EMBL" id="AWV97650.1"/>
    </source>
</evidence>
<dbReference type="Gene3D" id="2.170.130.10">
    <property type="entry name" value="TonB-dependent receptor, plug domain"/>
    <property type="match status" value="1"/>
</dbReference>
<dbReference type="Gene3D" id="2.40.170.20">
    <property type="entry name" value="TonB-dependent receptor, beta-barrel domain"/>
    <property type="match status" value="1"/>
</dbReference>
<keyword evidence="6" id="KW-0798">TonB box</keyword>
<comment type="subcellular location">
    <subcellularLocation>
        <location evidence="1">Cell outer membrane</location>
        <topology evidence="1">Multi-pass membrane protein</topology>
    </subcellularLocation>
</comment>
<keyword evidence="2" id="KW-0813">Transport</keyword>
<proteinExistence type="predicted"/>
<evidence type="ECO:0000313" key="12">
    <source>
        <dbReference type="Proteomes" id="UP000249873"/>
    </source>
</evidence>
<dbReference type="Gene3D" id="2.60.40.1120">
    <property type="entry name" value="Carboxypeptidase-like, regulatory domain"/>
    <property type="match status" value="1"/>
</dbReference>
<reference evidence="11 12" key="1">
    <citation type="submission" date="2018-05" db="EMBL/GenBank/DDBJ databases">
        <title>Complete genome sequence of Arcticibacterium luteifluviistationis SM1504T, a cytophagaceae bacterium isolated from Arctic surface seawater.</title>
        <authorList>
            <person name="Li Y."/>
            <person name="Qin Q.-L."/>
        </authorList>
    </citation>
    <scope>NUCLEOTIDE SEQUENCE [LARGE SCALE GENOMIC DNA]</scope>
    <source>
        <strain evidence="11 12">SM1504</strain>
    </source>
</reference>
<evidence type="ECO:0000256" key="2">
    <source>
        <dbReference type="ARBA" id="ARBA00022448"/>
    </source>
</evidence>
<dbReference type="OrthoDB" id="1111684at2"/>
<dbReference type="InterPro" id="IPR036942">
    <property type="entry name" value="Beta-barrel_TonB_sf"/>
</dbReference>
<keyword evidence="4" id="KW-0812">Transmembrane</keyword>
<dbReference type="Pfam" id="PF13715">
    <property type="entry name" value="CarbopepD_reg_2"/>
    <property type="match status" value="1"/>
</dbReference>
<evidence type="ECO:0000259" key="10">
    <source>
        <dbReference type="Pfam" id="PF00593"/>
    </source>
</evidence>
<evidence type="ECO:0000256" key="8">
    <source>
        <dbReference type="ARBA" id="ARBA00023170"/>
    </source>
</evidence>
<dbReference type="PANTHER" id="PTHR30069">
    <property type="entry name" value="TONB-DEPENDENT OUTER MEMBRANE RECEPTOR"/>
    <property type="match status" value="1"/>
</dbReference>
<dbReference type="RefSeq" id="WP_111370752.1">
    <property type="nucleotide sequence ID" value="NZ_CP029480.1"/>
</dbReference>
<evidence type="ECO:0000256" key="6">
    <source>
        <dbReference type="ARBA" id="ARBA00023077"/>
    </source>
</evidence>
<dbReference type="SUPFAM" id="SSF56935">
    <property type="entry name" value="Porins"/>
    <property type="match status" value="1"/>
</dbReference>
<evidence type="ECO:0000256" key="5">
    <source>
        <dbReference type="ARBA" id="ARBA00022729"/>
    </source>
</evidence>
<dbReference type="KEGG" id="als:DJ013_05515"/>